<dbReference type="PROSITE" id="PS50929">
    <property type="entry name" value="ABC_TM1F"/>
    <property type="match status" value="2"/>
</dbReference>
<feature type="transmembrane region" description="Helical" evidence="9">
    <location>
        <begin position="319"/>
        <end position="341"/>
    </location>
</feature>
<dbReference type="SUPFAM" id="SSF90123">
    <property type="entry name" value="ABC transporter transmembrane region"/>
    <property type="match status" value="2"/>
</dbReference>
<evidence type="ECO:0000259" key="12">
    <source>
        <dbReference type="PROSITE" id="PS51838"/>
    </source>
</evidence>
<dbReference type="InterPro" id="IPR011527">
    <property type="entry name" value="ABC1_TM_dom"/>
</dbReference>
<proteinExistence type="evidence at transcript level"/>
<feature type="transmembrane region" description="Helical" evidence="9">
    <location>
        <begin position="894"/>
        <end position="915"/>
    </location>
</feature>
<dbReference type="Pfam" id="PF23553">
    <property type="entry name" value="NELF-A_N"/>
    <property type="match status" value="1"/>
</dbReference>
<reference evidence="13" key="1">
    <citation type="submission" date="2018-12" db="EMBL/GenBank/DDBJ databases">
        <authorList>
            <person name="Liu X."/>
        </authorList>
    </citation>
    <scope>NUCLEOTIDE SEQUENCE</scope>
</reference>
<dbReference type="FunFam" id="3.40.50.300:FF:000482">
    <property type="entry name" value="Multidrug resistance-associated protein member 4"/>
    <property type="match status" value="1"/>
</dbReference>
<feature type="domain" description="ABC transmembrane type-1" evidence="11">
    <location>
        <begin position="756"/>
        <end position="1064"/>
    </location>
</feature>
<feature type="transmembrane region" description="Helical" evidence="9">
    <location>
        <begin position="134"/>
        <end position="152"/>
    </location>
</feature>
<dbReference type="EMBL" id="MK334142">
    <property type="protein sequence ID" value="QER78495.1"/>
    <property type="molecule type" value="mRNA"/>
</dbReference>
<dbReference type="GO" id="GO:0016887">
    <property type="term" value="F:ATP hydrolysis activity"/>
    <property type="evidence" value="ECO:0007669"/>
    <property type="project" value="InterPro"/>
</dbReference>
<feature type="region of interest" description="Disordered" evidence="8">
    <location>
        <begin position="430"/>
        <end position="449"/>
    </location>
</feature>
<dbReference type="SUPFAM" id="SSF52540">
    <property type="entry name" value="P-loop containing nucleoside triphosphate hydrolases"/>
    <property type="match status" value="2"/>
</dbReference>
<dbReference type="PANTHER" id="PTHR24223">
    <property type="entry name" value="ATP-BINDING CASSETTE SUB-FAMILY C"/>
    <property type="match status" value="1"/>
</dbReference>
<feature type="transmembrane region" description="Helical" evidence="9">
    <location>
        <begin position="823"/>
        <end position="846"/>
    </location>
</feature>
<feature type="compositionally biased region" description="Low complexity" evidence="8">
    <location>
        <begin position="1616"/>
        <end position="1627"/>
    </location>
</feature>
<feature type="region of interest" description="Disordered" evidence="8">
    <location>
        <begin position="1576"/>
        <end position="1637"/>
    </location>
</feature>
<evidence type="ECO:0000256" key="9">
    <source>
        <dbReference type="SAM" id="Phobius"/>
    </source>
</evidence>
<evidence type="ECO:0000256" key="8">
    <source>
        <dbReference type="SAM" id="MobiDB-lite"/>
    </source>
</evidence>
<sequence length="1849" mass="206404">MDAGKRKYDKPPNPRATCNILSALTFSWTLGLFREGRKRDLEVTDLYEPLREHTSSYLGNKLERIWNEELITAKKRGREPSFLRSLAKCFGPKMILYGLVLAFMECVLRMVQPFILGRLISYFKADSPMSLEDGLYACSHLIGVQVVSLVFYHTNQFNIFHWGMRVRVACCTIIYRKALRLSKTALGDTTVGQVVNLLSNDVNRFDTACIFLHHLWVGPLLTVIVTYFLYDLIGLSSLIGVAVLLAFIPFQVYLGKKTSELRLKTALRTDERVRLMNEIISGIQVIKMYAWERSFASMVRNARKKEIQQIRGSTYIKGVLLSFIIFHTRIALFCSILAYVLSGHAISAEKVFVVTAYFNILRQSMTVFFPQGIGMTAEALVSVNRLQKFLLYDETQVAPPQHTSPPFSEDKAPSSPLYEDTITSLPHNGETVTSMPSNQDTVTSVTGNGKTPSQTGIFIKNIKAKWLPDQPDYTLNDITLDVKPGNLVAVIGPVGSGKSSLFQAILRELPVLEGNIEVAGSISYASQEPWLFAGSVRSNILFGLPMEKNRYRRVVKVCALKEDFAQLPSGDRTLVGDKGVSLSGGQRARISLARAVYKRADVYLLDDPLSAVDAHVGRHLFEDCITGFLKEKTVMLITHQIQYLTHVDHVMLLEKGSVEAFGTTTQLLASGLDFTQLLDAPEEEDKAENEVDDNASGTLLHPRQSSVRSVASSIDDMGNYEELLGDQEMRSTGGISSHVFKSYFLAGGSVLFLFYMFLTFVFTQVFASGSDYWITYWVNSEEAAGSNSTNHSTAHSVISGETSELLVPASPLLFNLPLTRLDFIYLFTAITITMVILTVIRSMAYVRMCMRASMRLHNQMFDSITQATMYFFNKNPSGRILNRFSKDIGAIDELLPNILIDLFQIGLTLIGIIVVVGVVNYWLLIPTFIILVVFYVLRVYYLSTSRSVKRLEGITRSPVFSHLSASLQGLTTIRAFEAQPVLIKEFDNHQDLHSSAWYMFIASNRAFGFWLDAVCLVYIALVTFSFFVTGKHFFGGDVGLAITQAIGLTGMFQWGMRQSAEFVNQMTSVERVLEYSNIEKEPPLESALEHKPPPGWPDQGRIEFNSMSLRYGPAEPPVLKNLTFTIQPREKVGIVGRTGAGKSSLIQALFRLAINEGSIRIDSIETSSLGLHDLRARLSIIPQEPVLFSGSMRKNLDPFDEYPDAVLWNALEEVELKPMVQEMAGGLNTKMSEGGTNFSVGQRQLVCLARAIIRNNRVLVMDEATANVDPQTDTFIQKTIREKFALCTVLTIAHRLNTVMDSDKVLVMDAGNLVEFDHPHVLLQNEKGIFHGMVEKAGRGTAEHLHRIAAENYKNKYFSKPTNEQPSEDKKDFWKMATVRDSDISLWLHNKLGTSNDSWTSGSICSQLNPDVLKNIKDCFPDLQTQVKLKLLLSFFHIPRRNMDEWKVELEEILEVATVDTEQWVSMVAELMKTYPATMSLNTEIGEIVENKRIFSDLINDLRKLVKRQGSESSSYSSGSNNSQMLPLECQYLNKSALISVVGQQSSVIKHFTLKRKPKSAALRAELVQKSMDAASNMKKAAAPTVPVRSRGMPRKMTDTTPLKGIPSRVPSGGFRSPTLSSSLSRPIMSIPRNPAGRKDGGIKLLDITEQPLGYAQAKKKKKQELEEAKRNSELSALSASSLQSNNILCSNTTIINNVASDVASNNHVIVQHIPQSSLIHEQVIPQPTAPPTPQQPLRSATPQQITIAAPINSNPATLELTREQMVQAQEMFKNANIVSRTEKALILGFMAGVRENPCPTYGNVVTIKLSESQEIHPLGDPVLVEHHFQMNYNTGEWKKIKKVKTLVS</sequence>
<dbReference type="FunFam" id="1.20.1560.10:FF:000014">
    <property type="entry name" value="Multidrug resistance-associated protein member 4"/>
    <property type="match status" value="1"/>
</dbReference>
<keyword evidence="6 9" id="KW-1133">Transmembrane helix</keyword>
<gene>
    <name evidence="13" type="primary">ABCC5</name>
</gene>
<dbReference type="FunFam" id="1.20.1560.10:FF:000026">
    <property type="entry name" value="Multidrug resistance-associated protein lethal(2)03659"/>
    <property type="match status" value="1"/>
</dbReference>
<keyword evidence="3 9" id="KW-0812">Transmembrane</keyword>
<feature type="domain" description="HDAg" evidence="12">
    <location>
        <begin position="1464"/>
        <end position="1647"/>
    </location>
</feature>
<dbReference type="InterPro" id="IPR003439">
    <property type="entry name" value="ABC_transporter-like_ATP-bd"/>
</dbReference>
<dbReference type="PROSITE" id="PS00211">
    <property type="entry name" value="ABC_TRANSPORTER_1"/>
    <property type="match status" value="2"/>
</dbReference>
<dbReference type="InterPro" id="IPR037517">
    <property type="entry name" value="HDAG_dom"/>
</dbReference>
<dbReference type="GO" id="GO:0140359">
    <property type="term" value="F:ABC-type transporter activity"/>
    <property type="evidence" value="ECO:0007669"/>
    <property type="project" value="InterPro"/>
</dbReference>
<evidence type="ECO:0000259" key="10">
    <source>
        <dbReference type="PROSITE" id="PS50893"/>
    </source>
</evidence>
<evidence type="ECO:0000256" key="6">
    <source>
        <dbReference type="ARBA" id="ARBA00022989"/>
    </source>
</evidence>
<accession>A0A6G5VBK1</accession>
<dbReference type="InterPro" id="IPR017871">
    <property type="entry name" value="ABC_transporter-like_CS"/>
</dbReference>
<comment type="subcellular location">
    <subcellularLocation>
        <location evidence="1">Membrane</location>
        <topology evidence="1">Multi-pass membrane protein</topology>
    </subcellularLocation>
</comment>
<feature type="transmembrane region" description="Helical" evidence="9">
    <location>
        <begin position="1007"/>
        <end position="1028"/>
    </location>
</feature>
<evidence type="ECO:0000313" key="13">
    <source>
        <dbReference type="EMBL" id="QER78495.1"/>
    </source>
</evidence>
<feature type="domain" description="ABC transporter" evidence="10">
    <location>
        <begin position="1102"/>
        <end position="1335"/>
    </location>
</feature>
<feature type="domain" description="ABC transporter" evidence="10">
    <location>
        <begin position="457"/>
        <end position="680"/>
    </location>
</feature>
<keyword evidence="4" id="KW-0547">Nucleotide-binding</keyword>
<dbReference type="PROSITE" id="PS50893">
    <property type="entry name" value="ABC_TRANSPORTER_2"/>
    <property type="match status" value="2"/>
</dbReference>
<dbReference type="InterPro" id="IPR056557">
    <property type="entry name" value="NELF-A_N"/>
</dbReference>
<dbReference type="SMART" id="SM00382">
    <property type="entry name" value="AAA"/>
    <property type="match status" value="2"/>
</dbReference>
<dbReference type="CDD" id="cd03250">
    <property type="entry name" value="ABCC_MRP_domain1"/>
    <property type="match status" value="1"/>
</dbReference>
<dbReference type="Pfam" id="PF00664">
    <property type="entry name" value="ABC_membrane"/>
    <property type="match status" value="2"/>
</dbReference>
<dbReference type="Gene3D" id="3.40.50.300">
    <property type="entry name" value="P-loop containing nucleotide triphosphate hydrolases"/>
    <property type="match status" value="2"/>
</dbReference>
<evidence type="ECO:0000256" key="2">
    <source>
        <dbReference type="ARBA" id="ARBA00022448"/>
    </source>
</evidence>
<feature type="domain" description="ABC transmembrane type-1" evidence="11">
    <location>
        <begin position="98"/>
        <end position="377"/>
    </location>
</feature>
<evidence type="ECO:0000256" key="3">
    <source>
        <dbReference type="ARBA" id="ARBA00022692"/>
    </source>
</evidence>
<feature type="transmembrane region" description="Helical" evidence="9">
    <location>
        <begin position="94"/>
        <end position="114"/>
    </location>
</feature>
<evidence type="ECO:0000256" key="1">
    <source>
        <dbReference type="ARBA" id="ARBA00004141"/>
    </source>
</evidence>
<dbReference type="Pfam" id="PF00005">
    <property type="entry name" value="ABC_tran"/>
    <property type="match status" value="2"/>
</dbReference>
<dbReference type="GO" id="GO:0016020">
    <property type="term" value="C:membrane"/>
    <property type="evidence" value="ECO:0007669"/>
    <property type="project" value="UniProtKB-SubCell"/>
</dbReference>
<keyword evidence="2" id="KW-0813">Transport</keyword>
<dbReference type="InterPro" id="IPR036640">
    <property type="entry name" value="ABC1_TM_sf"/>
</dbReference>
<dbReference type="Gene3D" id="1.20.1560.10">
    <property type="entry name" value="ABC transporter type 1, transmembrane domain"/>
    <property type="match status" value="2"/>
</dbReference>
<dbReference type="InterPro" id="IPR027417">
    <property type="entry name" value="P-loop_NTPase"/>
</dbReference>
<dbReference type="InterPro" id="IPR050173">
    <property type="entry name" value="ABC_transporter_C-like"/>
</dbReference>
<evidence type="ECO:0000256" key="4">
    <source>
        <dbReference type="ARBA" id="ARBA00022741"/>
    </source>
</evidence>
<dbReference type="CDD" id="cd03244">
    <property type="entry name" value="ABCC_MRP_domain2"/>
    <property type="match status" value="1"/>
</dbReference>
<feature type="transmembrane region" description="Helical" evidence="9">
    <location>
        <begin position="921"/>
        <end position="941"/>
    </location>
</feature>
<evidence type="ECO:0000256" key="7">
    <source>
        <dbReference type="ARBA" id="ARBA00023136"/>
    </source>
</evidence>
<dbReference type="InterPro" id="IPR003593">
    <property type="entry name" value="AAA+_ATPase"/>
</dbReference>
<protein>
    <submittedName>
        <fullName evidence="13">ATP-binding cassette transporter</fullName>
    </submittedName>
</protein>
<dbReference type="FunFam" id="3.40.50.300:FF:000163">
    <property type="entry name" value="Multidrug resistance-associated protein member 4"/>
    <property type="match status" value="1"/>
</dbReference>
<feature type="transmembrane region" description="Helical" evidence="9">
    <location>
        <begin position="743"/>
        <end position="767"/>
    </location>
</feature>
<name>A0A6G5VBK1_DIACI</name>
<dbReference type="PROSITE" id="PS51838">
    <property type="entry name" value="HDAG"/>
    <property type="match status" value="1"/>
</dbReference>
<dbReference type="GO" id="GO:0005524">
    <property type="term" value="F:ATP binding"/>
    <property type="evidence" value="ECO:0007669"/>
    <property type="project" value="UniProtKB-KW"/>
</dbReference>
<evidence type="ECO:0000256" key="5">
    <source>
        <dbReference type="ARBA" id="ARBA00022840"/>
    </source>
</evidence>
<feature type="transmembrane region" description="Helical" evidence="9">
    <location>
        <begin position="235"/>
        <end position="254"/>
    </location>
</feature>
<keyword evidence="5 13" id="KW-0067">ATP-binding</keyword>
<dbReference type="PANTHER" id="PTHR24223:SF448">
    <property type="entry name" value="FI20146P1-RELATED"/>
    <property type="match status" value="1"/>
</dbReference>
<evidence type="ECO:0000259" key="11">
    <source>
        <dbReference type="PROSITE" id="PS50929"/>
    </source>
</evidence>
<feature type="transmembrane region" description="Helical" evidence="9">
    <location>
        <begin position="208"/>
        <end position="229"/>
    </location>
</feature>
<organism evidence="13">
    <name type="scientific">Diaphorina citri</name>
    <name type="common">Asian citrus psyllid</name>
    <dbReference type="NCBI Taxonomy" id="121845"/>
    <lineage>
        <taxon>Eukaryota</taxon>
        <taxon>Metazoa</taxon>
        <taxon>Ecdysozoa</taxon>
        <taxon>Arthropoda</taxon>
        <taxon>Hexapoda</taxon>
        <taxon>Insecta</taxon>
        <taxon>Pterygota</taxon>
        <taxon>Neoptera</taxon>
        <taxon>Paraneoptera</taxon>
        <taxon>Hemiptera</taxon>
        <taxon>Sternorrhyncha</taxon>
        <taxon>Psylloidea</taxon>
        <taxon>Psyllidae</taxon>
        <taxon>Diaphorininae</taxon>
        <taxon>Diaphorina</taxon>
    </lineage>
</organism>
<keyword evidence="7 9" id="KW-0472">Membrane</keyword>